<dbReference type="EMBL" id="KZ559568">
    <property type="protein sequence ID" value="PLN78933.1"/>
    <property type="molecule type" value="Genomic_DNA"/>
</dbReference>
<reference evidence="2" key="1">
    <citation type="submission" date="2017-12" db="EMBL/GenBank/DDBJ databases">
        <authorList>
            <consortium name="DOE Joint Genome Institute"/>
            <person name="Mondo S.J."/>
            <person name="Kjaerbolling I."/>
            <person name="Vesth T.C."/>
            <person name="Frisvad J.C."/>
            <person name="Nybo J.L."/>
            <person name="Theobald S."/>
            <person name="Kuo A."/>
            <person name="Bowyer P."/>
            <person name="Matsuda Y."/>
            <person name="Lyhne E.K."/>
            <person name="Kogle M.E."/>
            <person name="Clum A."/>
            <person name="Lipzen A."/>
            <person name="Salamov A."/>
            <person name="Ngan C.Y."/>
            <person name="Daum C."/>
            <person name="Chiniquy J."/>
            <person name="Barry K."/>
            <person name="LaButti K."/>
            <person name="Haridas S."/>
            <person name="Simmons B.A."/>
            <person name="Magnuson J.K."/>
            <person name="Mortensen U.H."/>
            <person name="Larsen T.O."/>
            <person name="Grigoriev I.V."/>
            <person name="Baker S.E."/>
            <person name="Andersen M.R."/>
            <person name="Nordberg H.P."/>
            <person name="Cantor M.N."/>
            <person name="Hua S.X."/>
        </authorList>
    </citation>
    <scope>NUCLEOTIDE SEQUENCE [LARGE SCALE GENOMIC DNA]</scope>
    <source>
        <strain evidence="2">IBT 19404</strain>
    </source>
</reference>
<sequence length="62" mass="7211">MKELFPILFISIYHLCCPRHQHPPPIIGFLSPPLHDHVNHNPRAIKVHESRIGSSHTRFLLD</sequence>
<gene>
    <name evidence="1" type="ORF">BDW42DRAFT_173904</name>
</gene>
<protein>
    <submittedName>
        <fullName evidence="1">Uncharacterized protein</fullName>
    </submittedName>
</protein>
<organism evidence="1 2">
    <name type="scientific">Aspergillus taichungensis</name>
    <dbReference type="NCBI Taxonomy" id="482145"/>
    <lineage>
        <taxon>Eukaryota</taxon>
        <taxon>Fungi</taxon>
        <taxon>Dikarya</taxon>
        <taxon>Ascomycota</taxon>
        <taxon>Pezizomycotina</taxon>
        <taxon>Eurotiomycetes</taxon>
        <taxon>Eurotiomycetidae</taxon>
        <taxon>Eurotiales</taxon>
        <taxon>Aspergillaceae</taxon>
        <taxon>Aspergillus</taxon>
        <taxon>Aspergillus subgen. Circumdati</taxon>
    </lineage>
</organism>
<evidence type="ECO:0000313" key="1">
    <source>
        <dbReference type="EMBL" id="PLN78933.1"/>
    </source>
</evidence>
<proteinExistence type="predicted"/>
<evidence type="ECO:0000313" key="2">
    <source>
        <dbReference type="Proteomes" id="UP000235023"/>
    </source>
</evidence>
<name>A0A2J5HP47_9EURO</name>
<keyword evidence="2" id="KW-1185">Reference proteome</keyword>
<dbReference type="Proteomes" id="UP000235023">
    <property type="component" value="Unassembled WGS sequence"/>
</dbReference>
<dbReference type="AlphaFoldDB" id="A0A2J5HP47"/>
<accession>A0A2J5HP47</accession>